<name>A0A356LAK9_9BURK</name>
<evidence type="ECO:0000313" key="2">
    <source>
        <dbReference type="Proteomes" id="UP000264036"/>
    </source>
</evidence>
<protein>
    <submittedName>
        <fullName evidence="1">Uncharacterized protein</fullName>
    </submittedName>
</protein>
<organism evidence="1 2">
    <name type="scientific">Advenella kashmirensis</name>
    <dbReference type="NCBI Taxonomy" id="310575"/>
    <lineage>
        <taxon>Bacteria</taxon>
        <taxon>Pseudomonadati</taxon>
        <taxon>Pseudomonadota</taxon>
        <taxon>Betaproteobacteria</taxon>
        <taxon>Burkholderiales</taxon>
        <taxon>Alcaligenaceae</taxon>
    </lineage>
</organism>
<dbReference type="Proteomes" id="UP000264036">
    <property type="component" value="Unassembled WGS sequence"/>
</dbReference>
<proteinExistence type="predicted"/>
<evidence type="ECO:0000313" key="1">
    <source>
        <dbReference type="EMBL" id="HBP27788.1"/>
    </source>
</evidence>
<reference evidence="1 2" key="1">
    <citation type="journal article" date="2018" name="Nat. Biotechnol.">
        <title>A standardized bacterial taxonomy based on genome phylogeny substantially revises the tree of life.</title>
        <authorList>
            <person name="Parks D.H."/>
            <person name="Chuvochina M."/>
            <person name="Waite D.W."/>
            <person name="Rinke C."/>
            <person name="Skarshewski A."/>
            <person name="Chaumeil P.A."/>
            <person name="Hugenholtz P."/>
        </authorList>
    </citation>
    <scope>NUCLEOTIDE SEQUENCE [LARGE SCALE GENOMIC DNA]</scope>
    <source>
        <strain evidence="1">UBA10707</strain>
    </source>
</reference>
<comment type="caution">
    <text evidence="1">The sequence shown here is derived from an EMBL/GenBank/DDBJ whole genome shotgun (WGS) entry which is preliminary data.</text>
</comment>
<gene>
    <name evidence="1" type="ORF">DD666_00030</name>
</gene>
<accession>A0A356LAK9</accession>
<dbReference type="EMBL" id="DOEK01000001">
    <property type="protein sequence ID" value="HBP27788.1"/>
    <property type="molecule type" value="Genomic_DNA"/>
</dbReference>
<sequence>MTAKHPVGVSSVALPAVDGYPVAQRNKPAPNQETLVLRQAGSVCWARQRLRYRPGCFIHMKPNQPPGGKRSPLAD</sequence>
<dbReference type="AlphaFoldDB" id="A0A356LAK9"/>